<reference evidence="1" key="1">
    <citation type="submission" date="2009-01" db="EMBL/GenBank/DDBJ databases">
        <title>Complete sequence of Desulfovibrio desulfuricans subsp. desulfuricans str. ATCC 27774.</title>
        <authorList>
            <consortium name="US DOE Joint Genome Institute"/>
            <person name="Lucas S."/>
            <person name="Copeland A."/>
            <person name="Lapidus A."/>
            <person name="Glavina del Rio T."/>
            <person name="Tice H."/>
            <person name="Bruce D."/>
            <person name="Goodwin L."/>
            <person name="Pitluck S."/>
            <person name="Sims D."/>
            <person name="Lu M."/>
            <person name="Kiss H."/>
            <person name="Meineke L."/>
            <person name="Brettin T."/>
            <person name="Detter J.C."/>
            <person name="Han C."/>
            <person name="Larimer F."/>
            <person name="Land M."/>
            <person name="Hauser L."/>
            <person name="Kyrpides N."/>
            <person name="Ovchinnikova G."/>
            <person name="Hazen T.C."/>
        </authorList>
    </citation>
    <scope>NUCLEOTIDE SEQUENCE [LARGE SCALE GENOMIC DNA]</scope>
    <source>
        <strain evidence="1">ATCC 27774</strain>
    </source>
</reference>
<protein>
    <submittedName>
        <fullName evidence="1">Putative plasmid conjugal transfer protein</fullName>
    </submittedName>
</protein>
<dbReference type="InterPro" id="IPR053842">
    <property type="entry name" value="NikA-like"/>
</dbReference>
<dbReference type="STRING" id="525146.Ddes_0269"/>
<accession>B8J347</accession>
<organism evidence="1">
    <name type="scientific">Desulfovibrio desulfuricans (strain ATCC 27774 / DSM 6949 / MB)</name>
    <dbReference type="NCBI Taxonomy" id="525146"/>
    <lineage>
        <taxon>Bacteria</taxon>
        <taxon>Pseudomonadati</taxon>
        <taxon>Thermodesulfobacteriota</taxon>
        <taxon>Desulfovibrionia</taxon>
        <taxon>Desulfovibrionales</taxon>
        <taxon>Desulfovibrionaceae</taxon>
        <taxon>Desulfovibrio</taxon>
    </lineage>
</organism>
<gene>
    <name evidence="1" type="ordered locus">Ddes_0269</name>
</gene>
<dbReference type="EMBL" id="CP001358">
    <property type="protein sequence ID" value="ACL48184.1"/>
    <property type="molecule type" value="Genomic_DNA"/>
</dbReference>
<dbReference type="Pfam" id="PF21983">
    <property type="entry name" value="NikA-like"/>
    <property type="match status" value="1"/>
</dbReference>
<sequence length="107" mass="12115">MPSKKMHVSTYLTAEEYAEVKANADRAYLSLSRFLRLTSMGQPVKSLEYEKERMELRALKGTIGQIGGLLKQAIVQDAAPREQINHLLRKLDSCRLDIQTLIRKIGA</sequence>
<dbReference type="AlphaFoldDB" id="B8J347"/>
<dbReference type="HOGENOM" id="CLU_128586_1_1_7"/>
<name>B8J347_DESDA</name>
<proteinExistence type="predicted"/>
<evidence type="ECO:0000313" key="1">
    <source>
        <dbReference type="EMBL" id="ACL48184.1"/>
    </source>
</evidence>
<dbReference type="KEGG" id="dds:Ddes_0269"/>
<dbReference type="eggNOG" id="ENOG5031AZX">
    <property type="taxonomic scope" value="Bacteria"/>
</dbReference>